<keyword evidence="2" id="KW-1185">Reference proteome</keyword>
<dbReference type="AlphaFoldDB" id="A0A1L7XLQ6"/>
<dbReference type="Proteomes" id="UP000184330">
    <property type="component" value="Unassembled WGS sequence"/>
</dbReference>
<organism evidence="1 2">
    <name type="scientific">Phialocephala subalpina</name>
    <dbReference type="NCBI Taxonomy" id="576137"/>
    <lineage>
        <taxon>Eukaryota</taxon>
        <taxon>Fungi</taxon>
        <taxon>Dikarya</taxon>
        <taxon>Ascomycota</taxon>
        <taxon>Pezizomycotina</taxon>
        <taxon>Leotiomycetes</taxon>
        <taxon>Helotiales</taxon>
        <taxon>Mollisiaceae</taxon>
        <taxon>Phialocephala</taxon>
        <taxon>Phialocephala fortinii species complex</taxon>
    </lineage>
</organism>
<dbReference type="EMBL" id="FJOG01000033">
    <property type="protein sequence ID" value="CZR65877.1"/>
    <property type="molecule type" value="Genomic_DNA"/>
</dbReference>
<dbReference type="STRING" id="576137.A0A1L7XLQ6"/>
<proteinExistence type="predicted"/>
<accession>A0A1L7XLQ6</accession>
<dbReference type="OrthoDB" id="4898680at2759"/>
<sequence>MASTGLGGGLPRCRNGKQQGELIPKLMDEYLLGSLPASRAGTQKSLAIIPYPLVGDVEERKSLPGPTNFSAVFLENSSNLDNNDIQISNDSKPYMASYESLQSQTSFMLAGKELQGSPRVALGAKVLSAIPDQQTCRFLLNWNQEKDRMCYFPKESYVALANSLWTTYARQLAELRHLEDLEAMSSILSKNAETGLEDTIVARMGSFLFYAAE</sequence>
<protein>
    <submittedName>
        <fullName evidence="1">Uncharacterized protein</fullName>
    </submittedName>
</protein>
<reference evidence="1 2" key="1">
    <citation type="submission" date="2016-03" db="EMBL/GenBank/DDBJ databases">
        <authorList>
            <person name="Ploux O."/>
        </authorList>
    </citation>
    <scope>NUCLEOTIDE SEQUENCE [LARGE SCALE GENOMIC DNA]</scope>
    <source>
        <strain evidence="1 2">UAMH 11012</strain>
    </source>
</reference>
<evidence type="ECO:0000313" key="2">
    <source>
        <dbReference type="Proteomes" id="UP000184330"/>
    </source>
</evidence>
<evidence type="ECO:0000313" key="1">
    <source>
        <dbReference type="EMBL" id="CZR65877.1"/>
    </source>
</evidence>
<gene>
    <name evidence="1" type="ORF">PAC_15777</name>
</gene>
<name>A0A1L7XLQ6_9HELO</name>